<dbReference type="EMBL" id="SOHN01000008">
    <property type="protein sequence ID" value="TFD90058.1"/>
    <property type="molecule type" value="Genomic_DNA"/>
</dbReference>
<reference evidence="1 2" key="1">
    <citation type="submission" date="2019-03" db="EMBL/GenBank/DDBJ databases">
        <title>Genomics of glacier-inhabiting Cryobacterium strains.</title>
        <authorList>
            <person name="Liu Q."/>
            <person name="Xin Y.-H."/>
        </authorList>
    </citation>
    <scope>NUCLEOTIDE SEQUENCE [LARGE SCALE GENOMIC DNA]</scope>
    <source>
        <strain evidence="1 2">Sr54</strain>
    </source>
</reference>
<proteinExistence type="predicted"/>
<protein>
    <submittedName>
        <fullName evidence="1">Uncharacterized protein</fullName>
    </submittedName>
</protein>
<evidence type="ECO:0000313" key="1">
    <source>
        <dbReference type="EMBL" id="TFD90058.1"/>
    </source>
</evidence>
<name>A0A4R9BT01_9MICO</name>
<gene>
    <name evidence="1" type="ORF">E3T51_05005</name>
</gene>
<accession>A0A4R9BT01</accession>
<keyword evidence="2" id="KW-1185">Reference proteome</keyword>
<dbReference type="AlphaFoldDB" id="A0A4R9BT01"/>
<sequence length="119" mass="12698">MRRLAWGQSVHVAMARIELLPRVTSVKVSQVTSLNGFTRVGSTFVDIGSGGEGRGLRGVARPSVAPVVRVEINMFTRPETPMLPARSKVASDRVLVTYVRAAADAPLPTFLRVGRAAGA</sequence>
<comment type="caution">
    <text evidence="1">The sequence shown here is derived from an EMBL/GenBank/DDBJ whole genome shotgun (WGS) entry which is preliminary data.</text>
</comment>
<organism evidence="1 2">
    <name type="scientific">Cryobacterium serini</name>
    <dbReference type="NCBI Taxonomy" id="1259201"/>
    <lineage>
        <taxon>Bacteria</taxon>
        <taxon>Bacillati</taxon>
        <taxon>Actinomycetota</taxon>
        <taxon>Actinomycetes</taxon>
        <taxon>Micrococcales</taxon>
        <taxon>Microbacteriaceae</taxon>
        <taxon>Cryobacterium</taxon>
    </lineage>
</organism>
<dbReference type="RefSeq" id="WP_134528266.1">
    <property type="nucleotide sequence ID" value="NZ_SOHN01000008.1"/>
</dbReference>
<evidence type="ECO:0000313" key="2">
    <source>
        <dbReference type="Proteomes" id="UP000297626"/>
    </source>
</evidence>
<dbReference type="Proteomes" id="UP000297626">
    <property type="component" value="Unassembled WGS sequence"/>
</dbReference>